<dbReference type="GO" id="GO:0003700">
    <property type="term" value="F:DNA-binding transcription factor activity"/>
    <property type="evidence" value="ECO:0007669"/>
    <property type="project" value="TreeGrafter"/>
</dbReference>
<keyword evidence="7" id="KW-1185">Reference proteome</keyword>
<accession>A0A4R6KQE8</accession>
<evidence type="ECO:0000313" key="6">
    <source>
        <dbReference type="EMBL" id="TDO52590.1"/>
    </source>
</evidence>
<dbReference type="SUPFAM" id="SSF46689">
    <property type="entry name" value="Homeodomain-like"/>
    <property type="match status" value="1"/>
</dbReference>
<evidence type="ECO:0000256" key="1">
    <source>
        <dbReference type="ARBA" id="ARBA00023015"/>
    </source>
</evidence>
<evidence type="ECO:0000313" key="7">
    <source>
        <dbReference type="Proteomes" id="UP000295388"/>
    </source>
</evidence>
<evidence type="ECO:0000259" key="5">
    <source>
        <dbReference type="PROSITE" id="PS50977"/>
    </source>
</evidence>
<dbReference type="Proteomes" id="UP000295388">
    <property type="component" value="Unassembled WGS sequence"/>
</dbReference>
<protein>
    <submittedName>
        <fullName evidence="6">TetR family transcriptional regulator</fullName>
    </submittedName>
</protein>
<dbReference type="InterPro" id="IPR009057">
    <property type="entry name" value="Homeodomain-like_sf"/>
</dbReference>
<dbReference type="InterPro" id="IPR050109">
    <property type="entry name" value="HTH-type_TetR-like_transc_reg"/>
</dbReference>
<sequence>MGENGSPARLGAEMLAGVNFTGVNLPEMFARVNIKAVTVRTAYHHGDLRNALVAAAAELADQGGPAAVTIRAAARAVGVTPTAAYRHFKNHLELLGAARAYALTQMGDAMRARLAAVEPRDDPAEAAIARMDAMGRGYVDFALSRPGLFRSVFIDVAKPANAEEIEGPHMMLVRGVDELIALGFVGEESRVGVEVASWSLVHGLALLMLDGPLSRLPEAERQAVVEQTLDTFVRTFWAARANFRQGT</sequence>
<gene>
    <name evidence="6" type="ORF">EV643_102429</name>
</gene>
<dbReference type="AlphaFoldDB" id="A0A4R6KQE8"/>
<feature type="domain" description="HTH tetR-type" evidence="5">
    <location>
        <begin position="46"/>
        <end position="106"/>
    </location>
</feature>
<dbReference type="Pfam" id="PF00440">
    <property type="entry name" value="TetR_N"/>
    <property type="match status" value="1"/>
</dbReference>
<dbReference type="InterPro" id="IPR025996">
    <property type="entry name" value="MT1864/Rv1816-like_C"/>
</dbReference>
<evidence type="ECO:0000256" key="2">
    <source>
        <dbReference type="ARBA" id="ARBA00023125"/>
    </source>
</evidence>
<evidence type="ECO:0000256" key="3">
    <source>
        <dbReference type="ARBA" id="ARBA00023163"/>
    </source>
</evidence>
<keyword evidence="2 4" id="KW-0238">DNA-binding</keyword>
<organism evidence="6 7">
    <name type="scientific">Kribbella caucasensis</name>
    <dbReference type="NCBI Taxonomy" id="2512215"/>
    <lineage>
        <taxon>Bacteria</taxon>
        <taxon>Bacillati</taxon>
        <taxon>Actinomycetota</taxon>
        <taxon>Actinomycetes</taxon>
        <taxon>Propionibacteriales</taxon>
        <taxon>Kribbellaceae</taxon>
        <taxon>Kribbella</taxon>
    </lineage>
</organism>
<evidence type="ECO:0000256" key="4">
    <source>
        <dbReference type="PROSITE-ProRule" id="PRU00335"/>
    </source>
</evidence>
<dbReference type="Gene3D" id="1.10.357.10">
    <property type="entry name" value="Tetracycline Repressor, domain 2"/>
    <property type="match status" value="1"/>
</dbReference>
<dbReference type="PANTHER" id="PTHR30055:SF220">
    <property type="entry name" value="TETR-FAMILY REGULATORY PROTEIN"/>
    <property type="match status" value="1"/>
</dbReference>
<reference evidence="6 7" key="1">
    <citation type="submission" date="2019-03" db="EMBL/GenBank/DDBJ databases">
        <title>Genomic Encyclopedia of Type Strains, Phase III (KMG-III): the genomes of soil and plant-associated and newly described type strains.</title>
        <authorList>
            <person name="Whitman W."/>
        </authorList>
    </citation>
    <scope>NUCLEOTIDE SEQUENCE [LARGE SCALE GENOMIC DNA]</scope>
    <source>
        <strain evidence="6 7">VKM Ac-2527</strain>
    </source>
</reference>
<dbReference type="PANTHER" id="PTHR30055">
    <property type="entry name" value="HTH-TYPE TRANSCRIPTIONAL REGULATOR RUTR"/>
    <property type="match status" value="1"/>
</dbReference>
<keyword evidence="1" id="KW-0805">Transcription regulation</keyword>
<dbReference type="EMBL" id="SNWQ01000002">
    <property type="protein sequence ID" value="TDO52590.1"/>
    <property type="molecule type" value="Genomic_DNA"/>
</dbReference>
<dbReference type="InterPro" id="IPR036271">
    <property type="entry name" value="Tet_transcr_reg_TetR-rel_C_sf"/>
</dbReference>
<dbReference type="GO" id="GO:0000976">
    <property type="term" value="F:transcription cis-regulatory region binding"/>
    <property type="evidence" value="ECO:0007669"/>
    <property type="project" value="TreeGrafter"/>
</dbReference>
<name>A0A4R6KQE8_9ACTN</name>
<dbReference type="SUPFAM" id="SSF48498">
    <property type="entry name" value="Tetracyclin repressor-like, C-terminal domain"/>
    <property type="match status" value="1"/>
</dbReference>
<dbReference type="InterPro" id="IPR001647">
    <property type="entry name" value="HTH_TetR"/>
</dbReference>
<feature type="DNA-binding region" description="H-T-H motif" evidence="4">
    <location>
        <begin position="69"/>
        <end position="88"/>
    </location>
</feature>
<dbReference type="Pfam" id="PF13305">
    <property type="entry name" value="TetR_C_33"/>
    <property type="match status" value="1"/>
</dbReference>
<keyword evidence="3" id="KW-0804">Transcription</keyword>
<comment type="caution">
    <text evidence="6">The sequence shown here is derived from an EMBL/GenBank/DDBJ whole genome shotgun (WGS) entry which is preliminary data.</text>
</comment>
<dbReference type="PROSITE" id="PS50977">
    <property type="entry name" value="HTH_TETR_2"/>
    <property type="match status" value="1"/>
</dbReference>
<proteinExistence type="predicted"/>